<dbReference type="PANTHER" id="PTHR48090:SF7">
    <property type="entry name" value="RFBJ PROTEIN"/>
    <property type="match status" value="1"/>
</dbReference>
<dbReference type="EMBL" id="MGGP01000028">
    <property type="protein sequence ID" value="OGM31294.1"/>
    <property type="molecule type" value="Genomic_DNA"/>
</dbReference>
<reference evidence="2 3" key="1">
    <citation type="journal article" date="2016" name="Nat. Commun.">
        <title>Thousands of microbial genomes shed light on interconnected biogeochemical processes in an aquifer system.</title>
        <authorList>
            <person name="Anantharaman K."/>
            <person name="Brown C.T."/>
            <person name="Hug L.A."/>
            <person name="Sharon I."/>
            <person name="Castelle C.J."/>
            <person name="Probst A.J."/>
            <person name="Thomas B.C."/>
            <person name="Singh A."/>
            <person name="Wilkins M.J."/>
            <person name="Karaoz U."/>
            <person name="Brodie E.L."/>
            <person name="Williams K.H."/>
            <person name="Hubbard S.S."/>
            <person name="Banfield J.F."/>
        </authorList>
    </citation>
    <scope>NUCLEOTIDE SEQUENCE [LARGE SCALE GENOMIC DNA]</scope>
</reference>
<protein>
    <submittedName>
        <fullName evidence="2">Glycosyl transferase</fullName>
    </submittedName>
</protein>
<dbReference type="CDD" id="cd04179">
    <property type="entry name" value="DPM_DPG-synthase_like"/>
    <property type="match status" value="1"/>
</dbReference>
<keyword evidence="2" id="KW-0808">Transferase</keyword>
<name>A0A1F7YVV1_9BACT</name>
<dbReference type="Gene3D" id="3.90.550.10">
    <property type="entry name" value="Spore Coat Polysaccharide Biosynthesis Protein SpsA, Chain A"/>
    <property type="match status" value="1"/>
</dbReference>
<dbReference type="PANTHER" id="PTHR48090">
    <property type="entry name" value="UNDECAPRENYL-PHOSPHATE 4-DEOXY-4-FORMAMIDO-L-ARABINOSE TRANSFERASE-RELATED"/>
    <property type="match status" value="1"/>
</dbReference>
<dbReference type="InterPro" id="IPR050256">
    <property type="entry name" value="Glycosyltransferase_2"/>
</dbReference>
<dbReference type="InterPro" id="IPR029044">
    <property type="entry name" value="Nucleotide-diphossugar_trans"/>
</dbReference>
<feature type="domain" description="Glycosyltransferase 2-like" evidence="1">
    <location>
        <begin position="4"/>
        <end position="167"/>
    </location>
</feature>
<evidence type="ECO:0000313" key="2">
    <source>
        <dbReference type="EMBL" id="OGM31294.1"/>
    </source>
</evidence>
<dbReference type="Pfam" id="PF00535">
    <property type="entry name" value="Glycos_transf_2"/>
    <property type="match status" value="1"/>
</dbReference>
<evidence type="ECO:0000259" key="1">
    <source>
        <dbReference type="Pfam" id="PF00535"/>
    </source>
</evidence>
<dbReference type="InterPro" id="IPR001173">
    <property type="entry name" value="Glyco_trans_2-like"/>
</dbReference>
<dbReference type="SUPFAM" id="SSF53448">
    <property type="entry name" value="Nucleotide-diphospho-sugar transferases"/>
    <property type="match status" value="1"/>
</dbReference>
<dbReference type="GO" id="GO:0016740">
    <property type="term" value="F:transferase activity"/>
    <property type="evidence" value="ECO:0007669"/>
    <property type="project" value="UniProtKB-KW"/>
</dbReference>
<organism evidence="2 3">
    <name type="scientific">Candidatus Woesebacteria bacterium RIFCSPHIGHO2_01_FULL_44_21</name>
    <dbReference type="NCBI Taxonomy" id="1802503"/>
    <lineage>
        <taxon>Bacteria</taxon>
        <taxon>Candidatus Woeseibacteriota</taxon>
    </lineage>
</organism>
<dbReference type="AlphaFoldDB" id="A0A1F7YVV1"/>
<comment type="caution">
    <text evidence="2">The sequence shown here is derived from an EMBL/GenBank/DDBJ whole genome shotgun (WGS) entry which is preliminary data.</text>
</comment>
<evidence type="ECO:0000313" key="3">
    <source>
        <dbReference type="Proteomes" id="UP000178870"/>
    </source>
</evidence>
<proteinExistence type="predicted"/>
<gene>
    <name evidence="2" type="ORF">A2803_03825</name>
</gene>
<sequence length="231" mass="26549">MKLSVIIPVFNEEKTVAELISKVQKVKLRKEIIVVNDGSYDNTSSILKKFKNIKVLNHKGNKGKGAAVRTGIRYATGDILLIQDADLEYNPEDYERLVKPIVERKAKVVYGSRLKKYLLVFFGKERTPLPAHLIANKLLTFVTNILYGSSLTDMETCYKVFKSDVLQSIKLVSNGFEIEPEITAKILKRGYKIYEVPIKVKPRGYEEGKKINWVDGIKAIYYLLYFRFFDQ</sequence>
<accession>A0A1F7YVV1</accession>
<dbReference type="Proteomes" id="UP000178870">
    <property type="component" value="Unassembled WGS sequence"/>
</dbReference>